<dbReference type="InterPro" id="IPR001584">
    <property type="entry name" value="Integrase_cat-core"/>
</dbReference>
<dbReference type="PROSITE" id="PS50994">
    <property type="entry name" value="INTEGRASE"/>
    <property type="match status" value="1"/>
</dbReference>
<sequence>MSPPSITEQKLEKQRKLRAKYLKSLEVTFSLINDESRLPEFIVRAEKIDDIFSSFENAETNLIEINCTIEDSEQHAETDSTEAERLYYAIKAHQRKIAPLPTPPSIITDAPTVHEEKARIPKIQIEPFDGTIEKFSSFKSLYDTLIHSSSLSQIEKFSYLTSLLKGKALSIIKSIEFSEHNYIRAYNKLVDEFTNQRVVATHYLNKILATKPAVSECPATLRYFLDSYCIHVDAISDLHIEDLADFIFLHLALKSIPVETRRLFEHELASSDNMPTVKDLMSFIKKRLTVLEITPSADTRKPTPTAIPRSFITTDVKLDRPSSSTKYSSCPVCKQGHLIQHCPKFAALSPDQRHQAVADAKLCFACLGPHPRSLCKSTYSCRTCHQKSHHTLLHRSNPSKPETHAASLTCHEPPTCNTVLLGTATAQVQCASGLWHRVRILIDPGSMVNFVTNSLAQTLGLPKHHSNGLVTGLGHTPVSTLQSAIMLRITPMGSEHTPLIDLNATIIPSISAEIPTKAVPAQLAQKYQNLADYSIFHKPSKVDILIGAAYLGHLLLPDKPIIQGEPNCLPTIFGNVLIGQVPQESCDSSLSMFVQSDPLSHELKRFWEIEEVQHEVAVNPDEELCEQHFQKTHQRNESGQFIVRLPFKNGTCPDLGSTRESALRQFQSLERRLDKDHSIKALYHANLQTYIDQDHLELADTESPYVLPHHAVVKQSSSHPLRIVFNASQSSTTNKTLNETMYVGPKLQKDVGDIIIQYRLQPVALCADIRQMYRCIILHPSDRQYQHIFWRFDRNQPIQEWELKRLTFGFTPASYLAQRCLHELAETKKNQFPEACKVLTECCYVDDIVCSVPTISAAKQLRQDLVTLLQSGGFDLKKFTSSSPEVLSDIPLEDREQSLVLHDSTTIKVLGLYWDPTEDTFCYTINIKSSNTATKRSVLSNVASIFDINGYLTHLVIFLKILIQKIWINKGGWDDPLPTHLLSEWDAFVQELPLLTDLRIPRYMNSSVASTHQLVGFSDASSSAMAAVVYLRILCSDGTVLTNLLRAKSKVAPLKTISIPRLELCASHLLVKLIDSLGPLTQSLQIEKITCFTDSTTVLSWLQTPPYQLKTFVANRVAAITDKTHPEQWKYVSSGQNPADLATRGMLPSQVISHYDFWFHGPEYLRQDAKCWPELPSTSVPVPVPEMKPQVSLTSHQNSSQESDMITLISQFSSLTRLKRVVAWMLRFKHNCLHKNDCQSGPLTHHETDTAMTICVRATQKFYFADVIKELTNNKQHLGHLKCLSPHLGPSDLLMVGGRLKNSPLPDASKHPILLPSKSHLAILIVDFLHQYSLHGGIRLIQNLLHRQYWIVGSRNLIKRRVFMCLKCYKSTASTRPQYMGDLPISRFEQGRCFINTALDFAGPYLLKSGPRRNSPITKAYIAVFVCMSVKAVHLELSNSLTTESCLAAIDRFIARRGKPSQIHSDQGTNFKGSAHHMREVNVFLKNVYPDLHEHVHAQGINWKFHPPGAPNFSGLAEAGVKSAKMHLSRILDGRPLYQEEFNTLLCQVEAVLNSRPLGSISSLPDDGIDYLTPGHFLVGGPLIARPDVEVFDRADNTLTRWKLLTKITQLFWKRWLTEYLHTLMQRSKWHKKAPNLKVNDVVFILSENSLPRDWPIARVTKVFPGSDNLVRVAEVQTPHGTILSRPSSKLLPLPNLE</sequence>
<dbReference type="InterPro" id="IPR036397">
    <property type="entry name" value="RNaseH_sf"/>
</dbReference>
<dbReference type="RefSeq" id="XP_008478404.1">
    <property type="nucleotide sequence ID" value="XM_008480182.2"/>
</dbReference>
<protein>
    <submittedName>
        <fullName evidence="3">Uncharacterized protein LOC103515252</fullName>
    </submittedName>
</protein>
<feature type="domain" description="Integrase catalytic" evidence="1">
    <location>
        <begin position="1380"/>
        <end position="1582"/>
    </location>
</feature>
<dbReference type="InterPro" id="IPR043502">
    <property type="entry name" value="DNA/RNA_pol_sf"/>
</dbReference>
<reference evidence="3" key="1">
    <citation type="submission" date="2025-08" db="UniProtKB">
        <authorList>
            <consortium name="RefSeq"/>
        </authorList>
    </citation>
    <scope>IDENTIFICATION</scope>
</reference>
<proteinExistence type="predicted"/>
<dbReference type="Gene3D" id="3.10.10.10">
    <property type="entry name" value="HIV Type 1 Reverse Transcriptase, subunit A, domain 1"/>
    <property type="match status" value="1"/>
</dbReference>
<organism evidence="2 3">
    <name type="scientific">Diaphorina citri</name>
    <name type="common">Asian citrus psyllid</name>
    <dbReference type="NCBI Taxonomy" id="121845"/>
    <lineage>
        <taxon>Eukaryota</taxon>
        <taxon>Metazoa</taxon>
        <taxon>Ecdysozoa</taxon>
        <taxon>Arthropoda</taxon>
        <taxon>Hexapoda</taxon>
        <taxon>Insecta</taxon>
        <taxon>Pterygota</taxon>
        <taxon>Neoptera</taxon>
        <taxon>Paraneoptera</taxon>
        <taxon>Hemiptera</taxon>
        <taxon>Sternorrhyncha</taxon>
        <taxon>Psylloidea</taxon>
        <taxon>Psyllidae</taxon>
        <taxon>Diaphorininae</taxon>
        <taxon>Diaphorina</taxon>
    </lineage>
</organism>
<dbReference type="InterPro" id="IPR043128">
    <property type="entry name" value="Rev_trsase/Diguanyl_cyclase"/>
</dbReference>
<gene>
    <name evidence="3" type="primary">LOC103515252</name>
</gene>
<dbReference type="STRING" id="121845.A0A1S3DBK1"/>
<dbReference type="Pfam" id="PF03564">
    <property type="entry name" value="DUF1759"/>
    <property type="match status" value="1"/>
</dbReference>
<dbReference type="GO" id="GO:0015074">
    <property type="term" value="P:DNA integration"/>
    <property type="evidence" value="ECO:0007669"/>
    <property type="project" value="InterPro"/>
</dbReference>
<keyword evidence="2" id="KW-1185">Reference proteome</keyword>
<dbReference type="Pfam" id="PF00078">
    <property type="entry name" value="RVT_1"/>
    <property type="match status" value="1"/>
</dbReference>
<evidence type="ECO:0000259" key="1">
    <source>
        <dbReference type="PROSITE" id="PS50994"/>
    </source>
</evidence>
<dbReference type="Pfam" id="PF18701">
    <property type="entry name" value="DUF5641"/>
    <property type="match status" value="1"/>
</dbReference>
<dbReference type="GeneID" id="103515252"/>
<name>A0A1S3DBK1_DIACI</name>
<dbReference type="Gene3D" id="3.30.70.270">
    <property type="match status" value="1"/>
</dbReference>
<dbReference type="SUPFAM" id="SSF53098">
    <property type="entry name" value="Ribonuclease H-like"/>
    <property type="match status" value="1"/>
</dbReference>
<dbReference type="GO" id="GO:0042575">
    <property type="term" value="C:DNA polymerase complex"/>
    <property type="evidence" value="ECO:0007669"/>
    <property type="project" value="UniProtKB-ARBA"/>
</dbReference>
<dbReference type="GO" id="GO:0003676">
    <property type="term" value="F:nucleic acid binding"/>
    <property type="evidence" value="ECO:0007669"/>
    <property type="project" value="InterPro"/>
</dbReference>
<dbReference type="Proteomes" id="UP000079169">
    <property type="component" value="Unplaced"/>
</dbReference>
<accession>A0A1S3DBK1</accession>
<dbReference type="KEGG" id="dci:103515252"/>
<dbReference type="SUPFAM" id="SSF56672">
    <property type="entry name" value="DNA/RNA polymerases"/>
    <property type="match status" value="1"/>
</dbReference>
<dbReference type="Pfam" id="PF05380">
    <property type="entry name" value="Peptidase_A17"/>
    <property type="match status" value="1"/>
</dbReference>
<dbReference type="OMA" id="CCNINDE"/>
<dbReference type="InterPro" id="IPR005312">
    <property type="entry name" value="DUF1759"/>
</dbReference>
<dbReference type="PANTHER" id="PTHR47331:SF1">
    <property type="entry name" value="GAG-LIKE PROTEIN"/>
    <property type="match status" value="1"/>
</dbReference>
<dbReference type="InterPro" id="IPR000477">
    <property type="entry name" value="RT_dom"/>
</dbReference>
<dbReference type="InterPro" id="IPR012337">
    <property type="entry name" value="RNaseH-like_sf"/>
</dbReference>
<dbReference type="PANTHER" id="PTHR47331">
    <property type="entry name" value="PHD-TYPE DOMAIN-CONTAINING PROTEIN"/>
    <property type="match status" value="1"/>
</dbReference>
<dbReference type="Gene3D" id="3.30.420.10">
    <property type="entry name" value="Ribonuclease H-like superfamily/Ribonuclease H"/>
    <property type="match status" value="1"/>
</dbReference>
<dbReference type="PaxDb" id="121845-A0A1S3DBK1"/>
<dbReference type="OrthoDB" id="8033604at2759"/>
<dbReference type="InterPro" id="IPR008042">
    <property type="entry name" value="Retrotrans_Pao"/>
</dbReference>
<evidence type="ECO:0000313" key="3">
    <source>
        <dbReference type="RefSeq" id="XP_008478404.1"/>
    </source>
</evidence>
<dbReference type="InterPro" id="IPR040676">
    <property type="entry name" value="DUF5641"/>
</dbReference>
<evidence type="ECO:0000313" key="2">
    <source>
        <dbReference type="Proteomes" id="UP000079169"/>
    </source>
</evidence>
<dbReference type="GO" id="GO:0071897">
    <property type="term" value="P:DNA biosynthetic process"/>
    <property type="evidence" value="ECO:0007669"/>
    <property type="project" value="UniProtKB-ARBA"/>
</dbReference>